<evidence type="ECO:0000313" key="2">
    <source>
        <dbReference type="Proteomes" id="UP000003107"/>
    </source>
</evidence>
<proteinExistence type="predicted"/>
<comment type="caution">
    <text evidence="1">The sequence shown here is derived from an EMBL/GenBank/DDBJ whole genome shotgun (WGS) entry which is preliminary data.</text>
</comment>
<gene>
    <name evidence="1" type="ORF">CAMSH0001_0267</name>
</gene>
<accession>C6RIB5</accession>
<dbReference type="Proteomes" id="UP000003107">
    <property type="component" value="Unassembled WGS sequence"/>
</dbReference>
<organism evidence="1 2">
    <name type="scientific">Campylobacter showae RM3277</name>
    <dbReference type="NCBI Taxonomy" id="553219"/>
    <lineage>
        <taxon>Bacteria</taxon>
        <taxon>Pseudomonadati</taxon>
        <taxon>Campylobacterota</taxon>
        <taxon>Epsilonproteobacteria</taxon>
        <taxon>Campylobacterales</taxon>
        <taxon>Campylobacteraceae</taxon>
        <taxon>Campylobacter</taxon>
    </lineage>
</organism>
<keyword evidence="2" id="KW-1185">Reference proteome</keyword>
<dbReference type="AlphaFoldDB" id="C6RIB5"/>
<reference evidence="1 2" key="1">
    <citation type="submission" date="2009-07" db="EMBL/GenBank/DDBJ databases">
        <authorList>
            <person name="Madupu R."/>
            <person name="Sebastian Y."/>
            <person name="Durkin A.S."/>
            <person name="Torralba M."/>
            <person name="Methe B."/>
            <person name="Sutton G.G."/>
            <person name="Strausberg R.L."/>
            <person name="Nelson K.E."/>
        </authorList>
    </citation>
    <scope>NUCLEOTIDE SEQUENCE [LARGE SCALE GENOMIC DNA]</scope>
    <source>
        <strain evidence="1 2">RM3277</strain>
    </source>
</reference>
<name>C6RIB5_9BACT</name>
<protein>
    <submittedName>
        <fullName evidence="1">Uncharacterized protein</fullName>
    </submittedName>
</protein>
<dbReference type="STRING" id="553219.CAMSH0001_0267"/>
<sequence length="50" mass="5831">MLGRTICPCKLKFAFIFDRSTQSAKVNLDRYGQISAFKSTLFFQISFYQI</sequence>
<evidence type="ECO:0000313" key="1">
    <source>
        <dbReference type="EMBL" id="EET78916.1"/>
    </source>
</evidence>
<dbReference type="EMBL" id="ACVQ01000029">
    <property type="protein sequence ID" value="EET78916.1"/>
    <property type="molecule type" value="Genomic_DNA"/>
</dbReference>